<evidence type="ECO:0000313" key="2">
    <source>
        <dbReference type="EMBL" id="NKT77265.1"/>
    </source>
</evidence>
<dbReference type="AlphaFoldDB" id="A0A9Q5EW47"/>
<reference evidence="2" key="1">
    <citation type="journal article" date="2020" name="Environ. Microbiol.">
        <title>The novel and transferable erm(51) gene confers Macrolides, Lincosamides, and Streptogramins B (MLSB) resistance to clonal Rhodococcus equi in the environment.</title>
        <authorList>
            <person name="Huber L."/>
            <person name="Giguere S."/>
            <person name="Slovis N.M."/>
            <person name="Alvarez-Narvaez S."/>
            <person name="Hart K.A."/>
            <person name="Greiter M."/>
            <person name="Morris E.R.A."/>
            <person name="Cohen N.D."/>
        </authorList>
    </citation>
    <scope>NUCLEOTIDE SEQUENCE</scope>
    <source>
        <strain evidence="2">Lh_116_1</strain>
    </source>
</reference>
<organism evidence="2 3">
    <name type="scientific">Rhodococcus hoagii</name>
    <name type="common">Corynebacterium equii</name>
    <dbReference type="NCBI Taxonomy" id="43767"/>
    <lineage>
        <taxon>Bacteria</taxon>
        <taxon>Bacillati</taxon>
        <taxon>Actinomycetota</taxon>
        <taxon>Actinomycetes</taxon>
        <taxon>Mycobacteriales</taxon>
        <taxon>Nocardiaceae</taxon>
        <taxon>Prescottella</taxon>
    </lineage>
</organism>
<gene>
    <name evidence="2" type="ORF">GS882_03430</name>
</gene>
<protein>
    <submittedName>
        <fullName evidence="2">Uncharacterized protein</fullName>
    </submittedName>
</protein>
<sequence length="217" mass="22846">MTITTTTTDTTTTTVALEVAWTDNTAIVTGPNGKRVGTLLQAESVVFVSPCKRGAMPVTVDSVDAAIAHLTELTTKSRGKGGNGGSTVTPKSALAAIEKAARRVAGGKRDVNTWRKRSEVTERAITSSNDRHEKNVTALAAGSTVIRADRTELSAIVVKHHGGVARQFDDTIEALESRVERFETELNALVTKHVDAGLVTADEATATIAAAIAKILK</sequence>
<accession>A0A9Q5EW47</accession>
<feature type="coiled-coil region" evidence="1">
    <location>
        <begin position="165"/>
        <end position="192"/>
    </location>
</feature>
<dbReference type="Proteomes" id="UP000603463">
    <property type="component" value="Unassembled WGS sequence"/>
</dbReference>
<evidence type="ECO:0000313" key="3">
    <source>
        <dbReference type="Proteomes" id="UP000603463"/>
    </source>
</evidence>
<keyword evidence="1" id="KW-0175">Coiled coil</keyword>
<evidence type="ECO:0000256" key="1">
    <source>
        <dbReference type="SAM" id="Coils"/>
    </source>
</evidence>
<comment type="caution">
    <text evidence="2">The sequence shown here is derived from an EMBL/GenBank/DDBJ whole genome shotgun (WGS) entry which is preliminary data.</text>
</comment>
<dbReference type="EMBL" id="WVBC01000002">
    <property type="protein sequence ID" value="NKT77265.1"/>
    <property type="molecule type" value="Genomic_DNA"/>
</dbReference>
<proteinExistence type="predicted"/>
<name>A0A9Q5EW47_RHOHA</name>